<organism evidence="1 2">
    <name type="scientific">Candidatus Iainarchaeum sp</name>
    <dbReference type="NCBI Taxonomy" id="3101447"/>
    <lineage>
        <taxon>Archaea</taxon>
        <taxon>Candidatus Iainarchaeota</taxon>
        <taxon>Candidatus Iainarchaeia</taxon>
        <taxon>Candidatus Iainarchaeales</taxon>
        <taxon>Candidatus Iainarchaeaceae</taxon>
        <taxon>Candidatus Iainarchaeum</taxon>
    </lineage>
</organism>
<name>A0A8T5GG32_9ARCH</name>
<protein>
    <submittedName>
        <fullName evidence="1">Uncharacterized protein</fullName>
    </submittedName>
</protein>
<proteinExistence type="predicted"/>
<accession>A0A8T5GG32</accession>
<sequence>MKEKTPKPSKAEIEEMVESCYQSLVTGKRLPKEKEAKYIGLAHELRIPLNGLGNRIFVAQELLFGLYRRRYVKKSEHKAAVHRAREVMLVENAISSIRHTHKNELEFFERLPHKTLAQRQQRAAPFKSISFSKLSNLTKQLRRLQVQTQKRLMLCLKKLR</sequence>
<dbReference type="AlphaFoldDB" id="A0A8T5GG32"/>
<dbReference type="EMBL" id="JABJNZ010000064">
    <property type="protein sequence ID" value="MBT4870941.1"/>
    <property type="molecule type" value="Genomic_DNA"/>
</dbReference>
<evidence type="ECO:0000313" key="1">
    <source>
        <dbReference type="EMBL" id="MBT4870941.1"/>
    </source>
</evidence>
<dbReference type="Proteomes" id="UP000722459">
    <property type="component" value="Unassembled WGS sequence"/>
</dbReference>
<evidence type="ECO:0000313" key="2">
    <source>
        <dbReference type="Proteomes" id="UP000722459"/>
    </source>
</evidence>
<gene>
    <name evidence="1" type="ORF">HON47_05175</name>
</gene>
<comment type="caution">
    <text evidence="1">The sequence shown here is derived from an EMBL/GenBank/DDBJ whole genome shotgun (WGS) entry which is preliminary data.</text>
</comment>
<reference evidence="1" key="1">
    <citation type="journal article" date="2021" name="ISME J.">
        <title>Mercury methylation by metabolically versatile and cosmopolitan marine bacteria.</title>
        <authorList>
            <person name="Lin H."/>
            <person name="Ascher D.B."/>
            <person name="Myung Y."/>
            <person name="Lamborg C.H."/>
            <person name="Hallam S.J."/>
            <person name="Gionfriddo C.M."/>
            <person name="Holt K.E."/>
            <person name="Moreau J.W."/>
        </authorList>
    </citation>
    <scope>NUCLEOTIDE SEQUENCE</scope>
    <source>
        <strain evidence="1">SI075_bin30</strain>
    </source>
</reference>